<gene>
    <name evidence="1" type="ORF">IAC35_03795</name>
</gene>
<comment type="caution">
    <text evidence="1">The sequence shown here is derived from an EMBL/GenBank/DDBJ whole genome shotgun (WGS) entry which is preliminary data.</text>
</comment>
<name>A0A9D1GMM9_9BACT</name>
<accession>A0A9D1GMM9</accession>
<evidence type="ECO:0000313" key="2">
    <source>
        <dbReference type="Proteomes" id="UP000886881"/>
    </source>
</evidence>
<protein>
    <submittedName>
        <fullName evidence="1">Uncharacterized protein</fullName>
    </submittedName>
</protein>
<sequence>MGNKYHMIIRERYEDHSADEFTGGVAAFAKDYEHELDLDTAKTGETINVSYLTSIIIQSVTTNPLTVKLIVNRGASNMHKPDFPVSITPGNPAFVWDPLNTCQKTISLEAGKDE</sequence>
<organism evidence="1 2">
    <name type="scientific">Candidatus Cryptobacteroides merdipullorum</name>
    <dbReference type="NCBI Taxonomy" id="2840771"/>
    <lineage>
        <taxon>Bacteria</taxon>
        <taxon>Pseudomonadati</taxon>
        <taxon>Bacteroidota</taxon>
        <taxon>Bacteroidia</taxon>
        <taxon>Bacteroidales</taxon>
        <taxon>Candidatus Cryptobacteroides</taxon>
    </lineage>
</organism>
<reference evidence="1" key="1">
    <citation type="submission" date="2020-10" db="EMBL/GenBank/DDBJ databases">
        <authorList>
            <person name="Gilroy R."/>
        </authorList>
    </citation>
    <scope>NUCLEOTIDE SEQUENCE</scope>
    <source>
        <strain evidence="1">ChiHecec2B26-709</strain>
    </source>
</reference>
<proteinExistence type="predicted"/>
<dbReference type="Proteomes" id="UP000886881">
    <property type="component" value="Unassembled WGS sequence"/>
</dbReference>
<reference evidence="1" key="2">
    <citation type="journal article" date="2021" name="PeerJ">
        <title>Extensive microbial diversity within the chicken gut microbiome revealed by metagenomics and culture.</title>
        <authorList>
            <person name="Gilroy R."/>
            <person name="Ravi A."/>
            <person name="Getino M."/>
            <person name="Pursley I."/>
            <person name="Horton D.L."/>
            <person name="Alikhan N.F."/>
            <person name="Baker D."/>
            <person name="Gharbi K."/>
            <person name="Hall N."/>
            <person name="Watson M."/>
            <person name="Adriaenssens E.M."/>
            <person name="Foster-Nyarko E."/>
            <person name="Jarju S."/>
            <person name="Secka A."/>
            <person name="Antonio M."/>
            <person name="Oren A."/>
            <person name="Chaudhuri R.R."/>
            <person name="La Ragione R."/>
            <person name="Hildebrand F."/>
            <person name="Pallen M.J."/>
        </authorList>
    </citation>
    <scope>NUCLEOTIDE SEQUENCE</scope>
    <source>
        <strain evidence="1">ChiHecec2B26-709</strain>
    </source>
</reference>
<dbReference type="AlphaFoldDB" id="A0A9D1GMM9"/>
<dbReference type="EMBL" id="DVLC01000072">
    <property type="protein sequence ID" value="HIT46965.1"/>
    <property type="molecule type" value="Genomic_DNA"/>
</dbReference>
<evidence type="ECO:0000313" key="1">
    <source>
        <dbReference type="EMBL" id="HIT46965.1"/>
    </source>
</evidence>